<evidence type="ECO:0000313" key="1">
    <source>
        <dbReference type="EMBL" id="GFS11182.1"/>
    </source>
</evidence>
<gene>
    <name evidence="1" type="ORF">ElyMa_001341400</name>
</gene>
<proteinExistence type="predicted"/>
<evidence type="ECO:0000313" key="2">
    <source>
        <dbReference type="Proteomes" id="UP000762676"/>
    </source>
</evidence>
<dbReference type="EMBL" id="BMAT01002659">
    <property type="protein sequence ID" value="GFS11182.1"/>
    <property type="molecule type" value="Genomic_DNA"/>
</dbReference>
<comment type="caution">
    <text evidence="1">The sequence shown here is derived from an EMBL/GenBank/DDBJ whole genome shotgun (WGS) entry which is preliminary data.</text>
</comment>
<organism evidence="1 2">
    <name type="scientific">Elysia marginata</name>
    <dbReference type="NCBI Taxonomy" id="1093978"/>
    <lineage>
        <taxon>Eukaryota</taxon>
        <taxon>Metazoa</taxon>
        <taxon>Spiralia</taxon>
        <taxon>Lophotrochozoa</taxon>
        <taxon>Mollusca</taxon>
        <taxon>Gastropoda</taxon>
        <taxon>Heterobranchia</taxon>
        <taxon>Euthyneura</taxon>
        <taxon>Panpulmonata</taxon>
        <taxon>Sacoglossa</taxon>
        <taxon>Placobranchoidea</taxon>
        <taxon>Plakobranchidae</taxon>
        <taxon>Elysia</taxon>
    </lineage>
</organism>
<dbReference type="Proteomes" id="UP000762676">
    <property type="component" value="Unassembled WGS sequence"/>
</dbReference>
<accession>A0AAV4IPL6</accession>
<sequence>MYWPSSQDDTITSDQSVPKIFSLSIRFDVKAMTLLQEGEDCYSTTAPEHHESVLIHSPALPIPVDPVSCSGSLVLPTWTDAIMSGRNALVCS</sequence>
<keyword evidence="2" id="KW-1185">Reference proteome</keyword>
<dbReference type="AlphaFoldDB" id="A0AAV4IPL6"/>
<protein>
    <submittedName>
        <fullName evidence="1">Uncharacterized protein</fullName>
    </submittedName>
</protein>
<name>A0AAV4IPL6_9GAST</name>
<reference evidence="1 2" key="1">
    <citation type="journal article" date="2021" name="Elife">
        <title>Chloroplast acquisition without the gene transfer in kleptoplastic sea slugs, Plakobranchus ocellatus.</title>
        <authorList>
            <person name="Maeda T."/>
            <person name="Takahashi S."/>
            <person name="Yoshida T."/>
            <person name="Shimamura S."/>
            <person name="Takaki Y."/>
            <person name="Nagai Y."/>
            <person name="Toyoda A."/>
            <person name="Suzuki Y."/>
            <person name="Arimoto A."/>
            <person name="Ishii H."/>
            <person name="Satoh N."/>
            <person name="Nishiyama T."/>
            <person name="Hasebe M."/>
            <person name="Maruyama T."/>
            <person name="Minagawa J."/>
            <person name="Obokata J."/>
            <person name="Shigenobu S."/>
        </authorList>
    </citation>
    <scope>NUCLEOTIDE SEQUENCE [LARGE SCALE GENOMIC DNA]</scope>
</reference>